<dbReference type="Proteomes" id="UP000032417">
    <property type="component" value="Chromosome 1"/>
</dbReference>
<evidence type="ECO:0000313" key="1">
    <source>
        <dbReference type="EMBL" id="CEA16070.1"/>
    </source>
</evidence>
<sequence length="432" mass="50403">MRRQAFILLILLFTELVIAQSSKYSIDEISNFFTQTRVATESHSALWDKNIYGPILLVDPNSREAFANVQDANNELTPNSGIFIGKIPRDLPVSNTDITWNGTHWAMLSLPLPEKLYDRIDLVTHELFHCAQQALGFSPLREENNHLDLRDGRIYLRLELAALEAALKSNRLSKSEEHIRNALIFRKYRQMIYRGSQVSENSLEILEGLATYTGQVMSGRDKWEWREYLIHRINTFEETPSFVRSFAYETTPVYGFFLQQKDYFWNKKVDNETNLTDFFSEVFGMDAPIIFHTYVKQVAEDYNWRRIVDQETKRAKSNISILDEYREKFFEQPHLEIRLEDMKMSFDPKNLIPLDEDEGTVYPTIVIKDNWGILTVEEGGALLRSDWRWVIVSEPLEITSSLLTGNGWEIELNEGYQIEELPDGNYLLIKSE</sequence>
<dbReference type="STRING" id="1562970.ING2E5B_1320"/>
<reference evidence="1 2" key="1">
    <citation type="submission" date="2014-08" db="EMBL/GenBank/DDBJ databases">
        <authorList>
            <person name="Wibberg D."/>
        </authorList>
    </citation>
    <scope>NUCLEOTIDE SEQUENCE [LARGE SCALE GENOMIC DNA]</scope>
    <source>
        <strain evidence="2">ING2-E5B</strain>
    </source>
</reference>
<evidence type="ECO:0000313" key="2">
    <source>
        <dbReference type="Proteomes" id="UP000032417"/>
    </source>
</evidence>
<organism evidence="1 2">
    <name type="scientific">Fermentimonas caenicola</name>
    <dbReference type="NCBI Taxonomy" id="1562970"/>
    <lineage>
        <taxon>Bacteria</taxon>
        <taxon>Pseudomonadati</taxon>
        <taxon>Bacteroidota</taxon>
        <taxon>Bacteroidia</taxon>
        <taxon>Bacteroidales</taxon>
        <taxon>Dysgonomonadaceae</taxon>
        <taxon>Fermentimonas</taxon>
    </lineage>
</organism>
<keyword evidence="2" id="KW-1185">Reference proteome</keyword>
<dbReference type="KEGG" id="pbt:ING2E5B_1320"/>
<dbReference type="AlphaFoldDB" id="A0A098BZF4"/>
<proteinExistence type="predicted"/>
<dbReference type="OrthoDB" id="1299654at2"/>
<gene>
    <name evidence="1" type="ORF">ING2E5B_1320</name>
</gene>
<name>A0A098BZF4_9BACT</name>
<accession>A0A098BZF4</accession>
<protein>
    <submittedName>
        <fullName evidence="1">Uncharacterized protein</fullName>
    </submittedName>
</protein>
<dbReference type="EMBL" id="LN515532">
    <property type="protein sequence ID" value="CEA16070.1"/>
    <property type="molecule type" value="Genomic_DNA"/>
</dbReference>
<dbReference type="HOGENOM" id="CLU_052329_0_0_10"/>